<name>A0ABY4CM85_9BACL</name>
<organism evidence="3 4">
    <name type="scientific">Fodinisporobacter ferrooxydans</name>
    <dbReference type="NCBI Taxonomy" id="2901836"/>
    <lineage>
        <taxon>Bacteria</taxon>
        <taxon>Bacillati</taxon>
        <taxon>Bacillota</taxon>
        <taxon>Bacilli</taxon>
        <taxon>Bacillales</taxon>
        <taxon>Alicyclobacillaceae</taxon>
        <taxon>Fodinisporobacter</taxon>
    </lineage>
</organism>
<evidence type="ECO:0000259" key="2">
    <source>
        <dbReference type="SMART" id="SM00858"/>
    </source>
</evidence>
<evidence type="ECO:0000313" key="3">
    <source>
        <dbReference type="EMBL" id="UOF91538.1"/>
    </source>
</evidence>
<dbReference type="EMBL" id="CP089291">
    <property type="protein sequence ID" value="UOF91538.1"/>
    <property type="molecule type" value="Genomic_DNA"/>
</dbReference>
<keyword evidence="3" id="KW-0378">Hydrolase</keyword>
<keyword evidence="4" id="KW-1185">Reference proteome</keyword>
<dbReference type="CDD" id="cd11613">
    <property type="entry name" value="SAF_AH_GD"/>
    <property type="match status" value="1"/>
</dbReference>
<dbReference type="GO" id="GO:0016787">
    <property type="term" value="F:hydrolase activity"/>
    <property type="evidence" value="ECO:0007669"/>
    <property type="project" value="UniProtKB-KW"/>
</dbReference>
<dbReference type="InterPro" id="IPR044144">
    <property type="entry name" value="SAF_UxaA/GarD"/>
</dbReference>
<reference evidence="3" key="1">
    <citation type="submission" date="2021-12" db="EMBL/GenBank/DDBJ databases">
        <title>Alicyclobacillaceae gen. nov., sp. nov., isolated from chalcocite enrichment system.</title>
        <authorList>
            <person name="Jiang Z."/>
        </authorList>
    </citation>
    <scope>NUCLEOTIDE SEQUENCE</scope>
    <source>
        <strain evidence="3">MYW30-H2</strain>
    </source>
</reference>
<dbReference type="RefSeq" id="WP_347438230.1">
    <property type="nucleotide sequence ID" value="NZ_CP089291.1"/>
</dbReference>
<keyword evidence="1" id="KW-0456">Lyase</keyword>
<evidence type="ECO:0000313" key="4">
    <source>
        <dbReference type="Proteomes" id="UP000830167"/>
    </source>
</evidence>
<gene>
    <name evidence="3" type="ORF">LSG31_04605</name>
</gene>
<dbReference type="Proteomes" id="UP000830167">
    <property type="component" value="Chromosome"/>
</dbReference>
<dbReference type="Gene3D" id="2.30.130.110">
    <property type="match status" value="1"/>
</dbReference>
<proteinExistence type="predicted"/>
<sequence>MQKESLQVAALDQQPSGAEVQTHKFLIHKKGDHVGVVTEDISQGETVIGFYMDDDSMVEVIAKADIPLGHKISVVHLQAGDAVIEYGLRVGLAREAIEPGDYVHVHNIKSARW</sequence>
<protein>
    <submittedName>
        <fullName evidence="3">UxaA family hydrolase</fullName>
    </submittedName>
</protein>
<dbReference type="SMART" id="SM00858">
    <property type="entry name" value="SAF"/>
    <property type="match status" value="1"/>
</dbReference>
<accession>A0ABY4CM85</accession>
<feature type="domain" description="SAF" evidence="2">
    <location>
        <begin position="32"/>
        <end position="109"/>
    </location>
</feature>
<dbReference type="InterPro" id="IPR013974">
    <property type="entry name" value="SAF"/>
</dbReference>
<evidence type="ECO:0000256" key="1">
    <source>
        <dbReference type="ARBA" id="ARBA00023239"/>
    </source>
</evidence>